<dbReference type="CDD" id="cd02440">
    <property type="entry name" value="AdoMet_MTases"/>
    <property type="match status" value="1"/>
</dbReference>
<sequence>MTAAHPSRPDFDAAYRADDDPFDVGSSWYEQRKIDITVASLTQQRYQRIWDTACGTGHLTRSLADRCDSLVASDLSPRAVELTAARLASEPDDGRAEVTTQVHGLPESLGNHEFDLIVLSEVVYYLPTLDLLALPATLLGSATPDGSEVVLVNWRHHPHDAPRSGEHAAGLLDAALTEDGWALAVRHDDADFVLRSWVRAR</sequence>
<evidence type="ECO:0000313" key="5">
    <source>
        <dbReference type="EMBL" id="XCG64293.1"/>
    </source>
</evidence>
<keyword evidence="1 5" id="KW-0489">Methyltransferase</keyword>
<protein>
    <submittedName>
        <fullName evidence="5">Class I SAM-dependent methyltransferase</fullName>
        <ecNumber evidence="5">2.1.-.-</ecNumber>
    </submittedName>
</protein>
<dbReference type="EC" id="2.1.-.-" evidence="5"/>
<evidence type="ECO:0000256" key="1">
    <source>
        <dbReference type="ARBA" id="ARBA00022603"/>
    </source>
</evidence>
<evidence type="ECO:0000256" key="3">
    <source>
        <dbReference type="ARBA" id="ARBA00022691"/>
    </source>
</evidence>
<dbReference type="Gene3D" id="3.40.50.150">
    <property type="entry name" value="Vaccinia Virus protein VP39"/>
    <property type="match status" value="1"/>
</dbReference>
<gene>
    <name evidence="5" type="ORF">ABLG96_02780</name>
</gene>
<dbReference type="SUPFAM" id="SSF53335">
    <property type="entry name" value="S-adenosyl-L-methionine-dependent methyltransferases"/>
    <property type="match status" value="1"/>
</dbReference>
<dbReference type="Pfam" id="PF08242">
    <property type="entry name" value="Methyltransf_12"/>
    <property type="match status" value="1"/>
</dbReference>
<dbReference type="GO" id="GO:0032259">
    <property type="term" value="P:methylation"/>
    <property type="evidence" value="ECO:0007669"/>
    <property type="project" value="UniProtKB-KW"/>
</dbReference>
<dbReference type="EMBL" id="CP159218">
    <property type="protein sequence ID" value="XCG64293.1"/>
    <property type="molecule type" value="Genomic_DNA"/>
</dbReference>
<keyword evidence="3" id="KW-0949">S-adenosyl-L-methionine</keyword>
<dbReference type="InterPro" id="IPR013217">
    <property type="entry name" value="Methyltransf_12"/>
</dbReference>
<dbReference type="PROSITE" id="PS00387">
    <property type="entry name" value="PPASE"/>
    <property type="match status" value="1"/>
</dbReference>
<keyword evidence="2 5" id="KW-0808">Transferase</keyword>
<accession>A0AAU8DSF8</accession>
<dbReference type="PANTHER" id="PTHR43464:SF19">
    <property type="entry name" value="UBIQUINONE BIOSYNTHESIS O-METHYLTRANSFERASE, MITOCHONDRIAL"/>
    <property type="match status" value="1"/>
</dbReference>
<dbReference type="RefSeq" id="WP_353649906.1">
    <property type="nucleotide sequence ID" value="NZ_CP159218.1"/>
</dbReference>
<dbReference type="PANTHER" id="PTHR43464">
    <property type="entry name" value="METHYLTRANSFERASE"/>
    <property type="match status" value="1"/>
</dbReference>
<reference evidence="5" key="1">
    <citation type="submission" date="2024-05" db="EMBL/GenBank/DDBJ databases">
        <authorList>
            <person name="Cai S.Y."/>
            <person name="Jin L.M."/>
            <person name="Li H.R."/>
        </authorList>
    </citation>
    <scope>NUCLEOTIDE SEQUENCE</scope>
    <source>
        <strain evidence="5">A5-74</strain>
    </source>
</reference>
<name>A0AAU8DSF8_9ACTN</name>
<dbReference type="InterPro" id="IPR029063">
    <property type="entry name" value="SAM-dependent_MTases_sf"/>
</dbReference>
<evidence type="ECO:0000259" key="4">
    <source>
        <dbReference type="Pfam" id="PF08242"/>
    </source>
</evidence>
<dbReference type="GO" id="GO:0008168">
    <property type="term" value="F:methyltransferase activity"/>
    <property type="evidence" value="ECO:0007669"/>
    <property type="project" value="UniProtKB-KW"/>
</dbReference>
<feature type="domain" description="Methyltransferase type 12" evidence="4">
    <location>
        <begin position="51"/>
        <end position="130"/>
    </location>
</feature>
<proteinExistence type="predicted"/>
<evidence type="ECO:0000256" key="2">
    <source>
        <dbReference type="ARBA" id="ARBA00022679"/>
    </source>
</evidence>
<organism evidence="5">
    <name type="scientific">Nakamurella sp. A5-74</name>
    <dbReference type="NCBI Taxonomy" id="3158264"/>
    <lineage>
        <taxon>Bacteria</taxon>
        <taxon>Bacillati</taxon>
        <taxon>Actinomycetota</taxon>
        <taxon>Actinomycetes</taxon>
        <taxon>Nakamurellales</taxon>
        <taxon>Nakamurellaceae</taxon>
        <taxon>Nakamurella</taxon>
    </lineage>
</organism>
<dbReference type="AlphaFoldDB" id="A0AAU8DSF8"/>